<protein>
    <submittedName>
        <fullName evidence="2">RNA-binding protein 33-like</fullName>
    </submittedName>
</protein>
<evidence type="ECO:0000313" key="2">
    <source>
        <dbReference type="EMBL" id="KAK9395777.1"/>
    </source>
</evidence>
<dbReference type="PANTHER" id="PTHR22014:SF2">
    <property type="entry name" value="RNA-BINDING PROTEIN 33"/>
    <property type="match status" value="1"/>
</dbReference>
<dbReference type="PANTHER" id="PTHR22014">
    <property type="entry name" value="RNA-BINDING PROTEIN 33"/>
    <property type="match status" value="1"/>
</dbReference>
<accession>A0AAW1B148</accession>
<dbReference type="Proteomes" id="UP001474421">
    <property type="component" value="Unassembled WGS sequence"/>
</dbReference>
<feature type="compositionally biased region" description="Low complexity" evidence="1">
    <location>
        <begin position="38"/>
        <end position="69"/>
    </location>
</feature>
<gene>
    <name evidence="2" type="ORF">NXF25_019138</name>
</gene>
<dbReference type="EMBL" id="JAOTOJ010000009">
    <property type="protein sequence ID" value="KAK9395777.1"/>
    <property type="molecule type" value="Genomic_DNA"/>
</dbReference>
<comment type="caution">
    <text evidence="2">The sequence shown here is derived from an EMBL/GenBank/DDBJ whole genome shotgun (WGS) entry which is preliminary data.</text>
</comment>
<name>A0AAW1B148_CROAD</name>
<organism evidence="2 3">
    <name type="scientific">Crotalus adamanteus</name>
    <name type="common">Eastern diamondback rattlesnake</name>
    <dbReference type="NCBI Taxonomy" id="8729"/>
    <lineage>
        <taxon>Eukaryota</taxon>
        <taxon>Metazoa</taxon>
        <taxon>Chordata</taxon>
        <taxon>Craniata</taxon>
        <taxon>Vertebrata</taxon>
        <taxon>Euteleostomi</taxon>
        <taxon>Lepidosauria</taxon>
        <taxon>Squamata</taxon>
        <taxon>Bifurcata</taxon>
        <taxon>Unidentata</taxon>
        <taxon>Episquamata</taxon>
        <taxon>Toxicofera</taxon>
        <taxon>Serpentes</taxon>
        <taxon>Colubroidea</taxon>
        <taxon>Viperidae</taxon>
        <taxon>Crotalinae</taxon>
        <taxon>Crotalus</taxon>
    </lineage>
</organism>
<reference evidence="2 3" key="1">
    <citation type="journal article" date="2024" name="Proc. Natl. Acad. Sci. U.S.A.">
        <title>The genetic regulatory architecture and epigenomic basis for age-related changes in rattlesnake venom.</title>
        <authorList>
            <person name="Hogan M.P."/>
            <person name="Holding M.L."/>
            <person name="Nystrom G.S."/>
            <person name="Colston T.J."/>
            <person name="Bartlett D.A."/>
            <person name="Mason A.J."/>
            <person name="Ellsworth S.A."/>
            <person name="Rautsaw R.M."/>
            <person name="Lawrence K.C."/>
            <person name="Strickland J.L."/>
            <person name="He B."/>
            <person name="Fraser P."/>
            <person name="Margres M.J."/>
            <person name="Gilbert D.M."/>
            <person name="Gibbs H.L."/>
            <person name="Parkinson C.L."/>
            <person name="Rokyta D.R."/>
        </authorList>
    </citation>
    <scope>NUCLEOTIDE SEQUENCE [LARGE SCALE GENOMIC DNA]</scope>
    <source>
        <strain evidence="2">DRR0105</strain>
    </source>
</reference>
<feature type="region of interest" description="Disordered" evidence="1">
    <location>
        <begin position="1"/>
        <end position="89"/>
    </location>
</feature>
<dbReference type="InterPro" id="IPR039878">
    <property type="entry name" value="RBM33"/>
</dbReference>
<dbReference type="AlphaFoldDB" id="A0AAW1B148"/>
<sequence>MGEQRRDSNERGRIEDHRPALLPTQTAVMTHSDRIFHQQQPIRNLFQQRQQQQQPQQQQQQSQGLLPVPTRHHTPPPPSQGIHMPSQVETPRILMTPSVASQQPKNIHINPHFKGTVVTPVQVPLLPIPTQPRPAVGPQRFPVSSSCSFFSDMDKHTFVKKY</sequence>
<proteinExistence type="predicted"/>
<evidence type="ECO:0000313" key="3">
    <source>
        <dbReference type="Proteomes" id="UP001474421"/>
    </source>
</evidence>
<dbReference type="GO" id="GO:0003723">
    <property type="term" value="F:RNA binding"/>
    <property type="evidence" value="ECO:0007669"/>
    <property type="project" value="TreeGrafter"/>
</dbReference>
<evidence type="ECO:0000256" key="1">
    <source>
        <dbReference type="SAM" id="MobiDB-lite"/>
    </source>
</evidence>
<keyword evidence="3" id="KW-1185">Reference proteome</keyword>
<feature type="compositionally biased region" description="Basic and acidic residues" evidence="1">
    <location>
        <begin position="1"/>
        <end position="19"/>
    </location>
</feature>